<reference evidence="2 3" key="1">
    <citation type="submission" date="2016-06" db="EMBL/GenBank/DDBJ databases">
        <authorList>
            <consortium name="Pathogen Informatics"/>
        </authorList>
    </citation>
    <scope>NUCLEOTIDE SEQUENCE [LARGE SCALE GENOMIC DNA]</scope>
</reference>
<name>A0A1D3JJI3_PLAMA</name>
<dbReference type="OrthoDB" id="376913at2759"/>
<evidence type="ECO:0000256" key="1">
    <source>
        <dbReference type="SAM" id="SignalP"/>
    </source>
</evidence>
<gene>
    <name evidence="2" type="primary">PmUG01_06013800</name>
    <name evidence="2" type="ORF">PMUG01_06013800</name>
</gene>
<organism evidence="2 3">
    <name type="scientific">Plasmodium malariae</name>
    <dbReference type="NCBI Taxonomy" id="5858"/>
    <lineage>
        <taxon>Eukaryota</taxon>
        <taxon>Sar</taxon>
        <taxon>Alveolata</taxon>
        <taxon>Apicomplexa</taxon>
        <taxon>Aconoidasida</taxon>
        <taxon>Haemosporida</taxon>
        <taxon>Plasmodiidae</taxon>
        <taxon>Plasmodium</taxon>
        <taxon>Plasmodium (Plasmodium)</taxon>
    </lineage>
</organism>
<proteinExistence type="predicted"/>
<dbReference type="AlphaFoldDB" id="A0A1D3JJI3"/>
<evidence type="ECO:0000313" key="2">
    <source>
        <dbReference type="EMBL" id="SBT86653.1"/>
    </source>
</evidence>
<dbReference type="EMBL" id="LT594627">
    <property type="protein sequence ID" value="SBT86653.1"/>
    <property type="molecule type" value="Genomic_DNA"/>
</dbReference>
<dbReference type="RefSeq" id="XP_028859797.1">
    <property type="nucleotide sequence ID" value="XM_029003705.1"/>
</dbReference>
<dbReference type="Proteomes" id="UP000219813">
    <property type="component" value="Chromosome 6"/>
</dbReference>
<accession>A0A1D3JJI3</accession>
<evidence type="ECO:0000313" key="3">
    <source>
        <dbReference type="Proteomes" id="UP000219813"/>
    </source>
</evidence>
<dbReference type="VEuPathDB" id="PlasmoDB:PmUG01_06013800"/>
<keyword evidence="1" id="KW-0732">Signal</keyword>
<keyword evidence="3" id="KW-1185">Reference proteome</keyword>
<dbReference type="KEGG" id="pmal:PMUG01_06013800"/>
<feature type="chain" id="PRO_5008915795" evidence="1">
    <location>
        <begin position="21"/>
        <end position="121"/>
    </location>
</feature>
<dbReference type="GeneID" id="39867531"/>
<protein>
    <submittedName>
        <fullName evidence="2">Uncharacterized protein</fullName>
    </submittedName>
</protein>
<feature type="signal peptide" evidence="1">
    <location>
        <begin position="1"/>
        <end position="20"/>
    </location>
</feature>
<sequence length="121" mass="14003">MKIFVFIIIIFALLNSKVYGKSKLKKEGKKGKKSISLGGDFLGDITPVPNSVYNLHVDLNKTYELNNFVLKGNEKINRTLLFMYKEHCNFVKELQETMNLRKKLIDLLINETKELKNKIVP</sequence>
<dbReference type="OMA" id="LMYKEHS"/>